<gene>
    <name evidence="1" type="ORF">NMY3_01668</name>
</gene>
<sequence>MSIAKMTTNLLHIESQMPLFMIMRLAQVKTRMAINGSRFSDLNQKKKKVVVSLGRVKNLSKKRSR</sequence>
<proteinExistence type="predicted"/>
<name>A0A654M024_9ARCH</name>
<keyword evidence="2" id="KW-1185">Reference proteome</keyword>
<dbReference type="AlphaFoldDB" id="A0A654M024"/>
<organism evidence="1 2">
    <name type="scientific">Candidatus Nitrosocosmicus oleophilus</name>
    <dbReference type="NCBI Taxonomy" id="1353260"/>
    <lineage>
        <taxon>Archaea</taxon>
        <taxon>Nitrososphaerota</taxon>
        <taxon>Nitrososphaeria</taxon>
        <taxon>Nitrososphaerales</taxon>
        <taxon>Nitrososphaeraceae</taxon>
        <taxon>Candidatus Nitrosocosmicus</taxon>
    </lineage>
</organism>
<protein>
    <submittedName>
        <fullName evidence="1">Uncharacterized protein</fullName>
    </submittedName>
</protein>
<dbReference type="EMBL" id="CP012850">
    <property type="protein sequence ID" value="ALI35871.1"/>
    <property type="molecule type" value="Genomic_DNA"/>
</dbReference>
<reference evidence="2" key="1">
    <citation type="submission" date="2015-10" db="EMBL/GenBank/DDBJ databases">
        <title>Niche specialization of a soil ammonia-oxidizing archaeon, Candidatus Nitrosocosmicus oleophilus.</title>
        <authorList>
            <person name="Jung M.-Y."/>
            <person name="Rhee S.-K."/>
        </authorList>
    </citation>
    <scope>NUCLEOTIDE SEQUENCE [LARGE SCALE GENOMIC DNA]</scope>
    <source>
        <strain evidence="2">MY3</strain>
    </source>
</reference>
<dbReference type="Proteomes" id="UP000058925">
    <property type="component" value="Chromosome"/>
</dbReference>
<evidence type="ECO:0000313" key="2">
    <source>
        <dbReference type="Proteomes" id="UP000058925"/>
    </source>
</evidence>
<evidence type="ECO:0000313" key="1">
    <source>
        <dbReference type="EMBL" id="ALI35871.1"/>
    </source>
</evidence>
<accession>A0A654M024</accession>
<dbReference type="KEGG" id="taa:NMY3_01668"/>